<keyword evidence="1" id="KW-0472">Membrane</keyword>
<accession>A0A9P5K1M1</accession>
<keyword evidence="1" id="KW-1133">Transmembrane helix</keyword>
<feature type="transmembrane region" description="Helical" evidence="1">
    <location>
        <begin position="12"/>
        <end position="33"/>
    </location>
</feature>
<feature type="transmembrane region" description="Helical" evidence="1">
    <location>
        <begin position="53"/>
        <end position="73"/>
    </location>
</feature>
<dbReference type="Proteomes" id="UP000759537">
    <property type="component" value="Unassembled WGS sequence"/>
</dbReference>
<dbReference type="EMBL" id="WHVB01000016">
    <property type="protein sequence ID" value="KAF8475205.1"/>
    <property type="molecule type" value="Genomic_DNA"/>
</dbReference>
<proteinExistence type="predicted"/>
<keyword evidence="1" id="KW-0812">Transmembrane</keyword>
<sequence>MVPKSSDTTQVTLILGAKLLFCSASFLVIYNSIDALSDGSTPWGSFDLSHDLYCNPIMIVDGIASVILCLATGHGDKRTKYMKTIRLRLTLFLFPSSWEVTRQPFPLLQGTTNTGQSVYVVMDVTD</sequence>
<dbReference type="AlphaFoldDB" id="A0A9P5K1M1"/>
<name>A0A9P5K1M1_9AGAM</name>
<evidence type="ECO:0000256" key="1">
    <source>
        <dbReference type="SAM" id="Phobius"/>
    </source>
</evidence>
<gene>
    <name evidence="2" type="ORF">DFH94DRAFT_846537</name>
</gene>
<organism evidence="2 3">
    <name type="scientific">Russula ochroleuca</name>
    <dbReference type="NCBI Taxonomy" id="152965"/>
    <lineage>
        <taxon>Eukaryota</taxon>
        <taxon>Fungi</taxon>
        <taxon>Dikarya</taxon>
        <taxon>Basidiomycota</taxon>
        <taxon>Agaricomycotina</taxon>
        <taxon>Agaricomycetes</taxon>
        <taxon>Russulales</taxon>
        <taxon>Russulaceae</taxon>
        <taxon>Russula</taxon>
    </lineage>
</organism>
<protein>
    <submittedName>
        <fullName evidence="2">Uncharacterized protein</fullName>
    </submittedName>
</protein>
<reference evidence="2" key="2">
    <citation type="journal article" date="2020" name="Nat. Commun.">
        <title>Large-scale genome sequencing of mycorrhizal fungi provides insights into the early evolution of symbiotic traits.</title>
        <authorList>
            <person name="Miyauchi S."/>
            <person name="Kiss E."/>
            <person name="Kuo A."/>
            <person name="Drula E."/>
            <person name="Kohler A."/>
            <person name="Sanchez-Garcia M."/>
            <person name="Morin E."/>
            <person name="Andreopoulos B."/>
            <person name="Barry K.W."/>
            <person name="Bonito G."/>
            <person name="Buee M."/>
            <person name="Carver A."/>
            <person name="Chen C."/>
            <person name="Cichocki N."/>
            <person name="Clum A."/>
            <person name="Culley D."/>
            <person name="Crous P.W."/>
            <person name="Fauchery L."/>
            <person name="Girlanda M."/>
            <person name="Hayes R.D."/>
            <person name="Keri Z."/>
            <person name="LaButti K."/>
            <person name="Lipzen A."/>
            <person name="Lombard V."/>
            <person name="Magnuson J."/>
            <person name="Maillard F."/>
            <person name="Murat C."/>
            <person name="Nolan M."/>
            <person name="Ohm R.A."/>
            <person name="Pangilinan J."/>
            <person name="Pereira M.F."/>
            <person name="Perotto S."/>
            <person name="Peter M."/>
            <person name="Pfister S."/>
            <person name="Riley R."/>
            <person name="Sitrit Y."/>
            <person name="Stielow J.B."/>
            <person name="Szollosi G."/>
            <person name="Zifcakova L."/>
            <person name="Stursova M."/>
            <person name="Spatafora J.W."/>
            <person name="Tedersoo L."/>
            <person name="Vaario L.M."/>
            <person name="Yamada A."/>
            <person name="Yan M."/>
            <person name="Wang P."/>
            <person name="Xu J."/>
            <person name="Bruns T."/>
            <person name="Baldrian P."/>
            <person name="Vilgalys R."/>
            <person name="Dunand C."/>
            <person name="Henrissat B."/>
            <person name="Grigoriev I.V."/>
            <person name="Hibbett D."/>
            <person name="Nagy L.G."/>
            <person name="Martin F.M."/>
        </authorList>
    </citation>
    <scope>NUCLEOTIDE SEQUENCE</scope>
    <source>
        <strain evidence="2">Prilba</strain>
    </source>
</reference>
<comment type="caution">
    <text evidence="2">The sequence shown here is derived from an EMBL/GenBank/DDBJ whole genome shotgun (WGS) entry which is preliminary data.</text>
</comment>
<keyword evidence="3" id="KW-1185">Reference proteome</keyword>
<reference evidence="2" key="1">
    <citation type="submission" date="2019-10" db="EMBL/GenBank/DDBJ databases">
        <authorList>
            <consortium name="DOE Joint Genome Institute"/>
            <person name="Kuo A."/>
            <person name="Miyauchi S."/>
            <person name="Kiss E."/>
            <person name="Drula E."/>
            <person name="Kohler A."/>
            <person name="Sanchez-Garcia M."/>
            <person name="Andreopoulos B."/>
            <person name="Barry K.W."/>
            <person name="Bonito G."/>
            <person name="Buee M."/>
            <person name="Carver A."/>
            <person name="Chen C."/>
            <person name="Cichocki N."/>
            <person name="Clum A."/>
            <person name="Culley D."/>
            <person name="Crous P.W."/>
            <person name="Fauchery L."/>
            <person name="Girlanda M."/>
            <person name="Hayes R."/>
            <person name="Keri Z."/>
            <person name="LaButti K."/>
            <person name="Lipzen A."/>
            <person name="Lombard V."/>
            <person name="Magnuson J."/>
            <person name="Maillard F."/>
            <person name="Morin E."/>
            <person name="Murat C."/>
            <person name="Nolan M."/>
            <person name="Ohm R."/>
            <person name="Pangilinan J."/>
            <person name="Pereira M."/>
            <person name="Perotto S."/>
            <person name="Peter M."/>
            <person name="Riley R."/>
            <person name="Sitrit Y."/>
            <person name="Stielow B."/>
            <person name="Szollosi G."/>
            <person name="Zifcakova L."/>
            <person name="Stursova M."/>
            <person name="Spatafora J.W."/>
            <person name="Tedersoo L."/>
            <person name="Vaario L.-M."/>
            <person name="Yamada A."/>
            <person name="Yan M."/>
            <person name="Wang P."/>
            <person name="Xu J."/>
            <person name="Bruns T."/>
            <person name="Baldrian P."/>
            <person name="Vilgalys R."/>
            <person name="Henrissat B."/>
            <person name="Grigoriev I.V."/>
            <person name="Hibbett D."/>
            <person name="Nagy L.G."/>
            <person name="Martin F.M."/>
        </authorList>
    </citation>
    <scope>NUCLEOTIDE SEQUENCE</scope>
    <source>
        <strain evidence="2">Prilba</strain>
    </source>
</reference>
<evidence type="ECO:0000313" key="3">
    <source>
        <dbReference type="Proteomes" id="UP000759537"/>
    </source>
</evidence>
<evidence type="ECO:0000313" key="2">
    <source>
        <dbReference type="EMBL" id="KAF8475205.1"/>
    </source>
</evidence>